<dbReference type="RefSeq" id="XP_070862507.1">
    <property type="nucleotide sequence ID" value="XM_070999778.1"/>
</dbReference>
<keyword evidence="2" id="KW-1133">Transmembrane helix</keyword>
<gene>
    <name evidence="3" type="ORF">HOO65_010685</name>
</gene>
<evidence type="ECO:0000313" key="3">
    <source>
        <dbReference type="EMBL" id="KAL2891327.1"/>
    </source>
</evidence>
<comment type="caution">
    <text evidence="3">The sequence shown here is derived from an EMBL/GenBank/DDBJ whole genome shotgun (WGS) entry which is preliminary data.</text>
</comment>
<feature type="transmembrane region" description="Helical" evidence="2">
    <location>
        <begin position="12"/>
        <end position="27"/>
    </location>
</feature>
<organism evidence="3 4">
    <name type="scientific">Ceratocystis lukuohia</name>
    <dbReference type="NCBI Taxonomy" id="2019550"/>
    <lineage>
        <taxon>Eukaryota</taxon>
        <taxon>Fungi</taxon>
        <taxon>Dikarya</taxon>
        <taxon>Ascomycota</taxon>
        <taxon>Pezizomycotina</taxon>
        <taxon>Sordariomycetes</taxon>
        <taxon>Hypocreomycetidae</taxon>
        <taxon>Microascales</taxon>
        <taxon>Ceratocystidaceae</taxon>
        <taxon>Ceratocystis</taxon>
    </lineage>
</organism>
<feature type="compositionally biased region" description="Low complexity" evidence="1">
    <location>
        <begin position="190"/>
        <end position="200"/>
    </location>
</feature>
<evidence type="ECO:0000256" key="1">
    <source>
        <dbReference type="SAM" id="MobiDB-lite"/>
    </source>
</evidence>
<reference evidence="3 4" key="1">
    <citation type="submission" date="2020-05" db="EMBL/GenBank/DDBJ databases">
        <title>Ceratocystis lukuohia genome.</title>
        <authorList>
            <person name="Harrington T.C."/>
            <person name="Kim K."/>
            <person name="Mayers C.G."/>
        </authorList>
    </citation>
    <scope>NUCLEOTIDE SEQUENCE [LARGE SCALE GENOMIC DNA]</scope>
    <source>
        <strain evidence="3 4">C4212</strain>
    </source>
</reference>
<keyword evidence="2" id="KW-0472">Membrane</keyword>
<dbReference type="Proteomes" id="UP001610728">
    <property type="component" value="Unassembled WGS sequence"/>
</dbReference>
<name>A0ABR4MSR9_9PEZI</name>
<keyword evidence="2" id="KW-0812">Transmembrane</keyword>
<evidence type="ECO:0000256" key="2">
    <source>
        <dbReference type="SAM" id="Phobius"/>
    </source>
</evidence>
<proteinExistence type="predicted"/>
<feature type="compositionally biased region" description="Basic and acidic residues" evidence="1">
    <location>
        <begin position="201"/>
        <end position="253"/>
    </location>
</feature>
<sequence length="393" mass="41263">MSSYINTTTSGYAIIGVLTVLTLFLMSKKQQPAATPMVARVASTGPTAGASKAKKQRSKAYSTKAAAAVPAEPTLKPVVTSKDSTGTTKDEISNNEFARQMAGLKEGTSLAAKATAPKSKKKSKAKKSKATQETDVDDEVTAPSTSTGRDADDDQSPATSPDVKPTDSTGVADMLKKSGAAPSVLRLTDTATAPAKPVKAAKAEAPVETKKQRQNRKKAEAAKALRAETEKERQVQLEAQRRTARIAEGRPAKDGSQFAAQQKAWTEASPAVTAAPSAMLDTFEAPVAAPAVKAEKSAPIALSEEELIEMAKEDSSEWNTVNKKAKKVKKAAPVEEAQPEPVETKTSSPAANVSAPISKPVANVSKPTVLKSFGSFTALSADEKLPEESEWDV</sequence>
<feature type="region of interest" description="Disordered" evidence="1">
    <location>
        <begin position="45"/>
        <end position="264"/>
    </location>
</feature>
<protein>
    <submittedName>
        <fullName evidence="3">Uncharacterized protein</fullName>
    </submittedName>
</protein>
<keyword evidence="4" id="KW-1185">Reference proteome</keyword>
<feature type="compositionally biased region" description="Low complexity" evidence="1">
    <location>
        <begin position="108"/>
        <end position="117"/>
    </location>
</feature>
<accession>A0ABR4MSR9</accession>
<evidence type="ECO:0000313" key="4">
    <source>
        <dbReference type="Proteomes" id="UP001610728"/>
    </source>
</evidence>
<feature type="region of interest" description="Disordered" evidence="1">
    <location>
        <begin position="312"/>
        <end position="354"/>
    </location>
</feature>
<dbReference type="EMBL" id="JABSNW010000001">
    <property type="protein sequence ID" value="KAL2891327.1"/>
    <property type="molecule type" value="Genomic_DNA"/>
</dbReference>
<dbReference type="GeneID" id="98114931"/>
<feature type="compositionally biased region" description="Basic residues" evidence="1">
    <location>
        <begin position="118"/>
        <end position="129"/>
    </location>
</feature>